<dbReference type="Gene3D" id="2.40.50.1020">
    <property type="entry name" value="LytTr DNA-binding domain"/>
    <property type="match status" value="1"/>
</dbReference>
<dbReference type="RefSeq" id="WP_073196335.1">
    <property type="nucleotide sequence ID" value="NZ_FQXO01000029.1"/>
</dbReference>
<dbReference type="OrthoDB" id="9809318at2"/>
<dbReference type="SMART" id="SM00850">
    <property type="entry name" value="LytTR"/>
    <property type="match status" value="1"/>
</dbReference>
<dbReference type="EMBL" id="FQXO01000029">
    <property type="protein sequence ID" value="SHH58661.1"/>
    <property type="molecule type" value="Genomic_DNA"/>
</dbReference>
<proteinExistence type="predicted"/>
<dbReference type="AlphaFoldDB" id="A0A1M5U700"/>
<dbReference type="InterPro" id="IPR007492">
    <property type="entry name" value="LytTR_DNA-bd_dom"/>
</dbReference>
<dbReference type="GO" id="GO:0000156">
    <property type="term" value="F:phosphorelay response regulator activity"/>
    <property type="evidence" value="ECO:0007669"/>
    <property type="project" value="InterPro"/>
</dbReference>
<dbReference type="GO" id="GO:0003677">
    <property type="term" value="F:DNA binding"/>
    <property type="evidence" value="ECO:0007669"/>
    <property type="project" value="InterPro"/>
</dbReference>
<dbReference type="Proteomes" id="UP000183967">
    <property type="component" value="Unassembled WGS sequence"/>
</dbReference>
<accession>A0A1M5U700</accession>
<evidence type="ECO:0000313" key="3">
    <source>
        <dbReference type="Proteomes" id="UP000183967"/>
    </source>
</evidence>
<protein>
    <submittedName>
        <fullName evidence="2">Two-component system, LytT family, response regulator</fullName>
    </submittedName>
</protein>
<reference evidence="3" key="1">
    <citation type="submission" date="2016-11" db="EMBL/GenBank/DDBJ databases">
        <authorList>
            <person name="Varghese N."/>
            <person name="Submissions S."/>
        </authorList>
    </citation>
    <scope>NUCLEOTIDE SEQUENCE [LARGE SCALE GENOMIC DNA]</scope>
    <source>
        <strain evidence="3">DSM 13643</strain>
    </source>
</reference>
<organism evidence="2 3">
    <name type="scientific">Caloranaerobacter azorensis DSM 13643</name>
    <dbReference type="NCBI Taxonomy" id="1121264"/>
    <lineage>
        <taxon>Bacteria</taxon>
        <taxon>Bacillati</taxon>
        <taxon>Bacillota</taxon>
        <taxon>Tissierellia</taxon>
        <taxon>Tissierellales</taxon>
        <taxon>Thermohalobacteraceae</taxon>
        <taxon>Caloranaerobacter</taxon>
    </lineage>
</organism>
<name>A0A1M5U700_9FIRM</name>
<keyword evidence="3" id="KW-1185">Reference proteome</keyword>
<sequence length="198" mass="23106">MLAVLILLEQEDVLISRVFEVQNGEETIGYIKKGSFNIALSDIEINSKQGLNEADISQIMKNSKPINISKFITTVNNLATQLEEDYRLSNKIVIRNKKEIIFIPLNDILFIEKLEKNTIIHTKDKEYLSRHKLNELESKLPEEFLRVHKSYIVNIDKIIKIRNLGNRSFEIRFFNTDKVAFMSRYKFEELKGKIICGL</sequence>
<dbReference type="InterPro" id="IPR046947">
    <property type="entry name" value="LytR-like"/>
</dbReference>
<dbReference type="PANTHER" id="PTHR37299">
    <property type="entry name" value="TRANSCRIPTIONAL REGULATOR-RELATED"/>
    <property type="match status" value="1"/>
</dbReference>
<dbReference type="PROSITE" id="PS50930">
    <property type="entry name" value="HTH_LYTTR"/>
    <property type="match status" value="1"/>
</dbReference>
<evidence type="ECO:0000313" key="2">
    <source>
        <dbReference type="EMBL" id="SHH58661.1"/>
    </source>
</evidence>
<gene>
    <name evidence="2" type="ORF">SAMN02745135_01287</name>
</gene>
<dbReference type="PANTHER" id="PTHR37299:SF1">
    <property type="entry name" value="STAGE 0 SPORULATION PROTEIN A HOMOLOG"/>
    <property type="match status" value="1"/>
</dbReference>
<evidence type="ECO:0000259" key="1">
    <source>
        <dbReference type="PROSITE" id="PS50930"/>
    </source>
</evidence>
<feature type="domain" description="HTH LytTR-type" evidence="1">
    <location>
        <begin position="92"/>
        <end position="196"/>
    </location>
</feature>
<dbReference type="Pfam" id="PF04397">
    <property type="entry name" value="LytTR"/>
    <property type="match status" value="1"/>
</dbReference>